<dbReference type="InterPro" id="IPR051637">
    <property type="entry name" value="Ank_repeat_dom-contain_49"/>
</dbReference>
<dbReference type="PANTHER" id="PTHR24180">
    <property type="entry name" value="CYCLIN-DEPENDENT KINASE INHIBITOR 2C-RELATED"/>
    <property type="match status" value="1"/>
</dbReference>
<dbReference type="SMART" id="SM00248">
    <property type="entry name" value="ANK"/>
    <property type="match status" value="7"/>
</dbReference>
<proteinExistence type="predicted"/>
<keyword evidence="2 3" id="KW-0040">ANK repeat</keyword>
<dbReference type="PROSITE" id="PS50297">
    <property type="entry name" value="ANK_REP_REGION"/>
    <property type="match status" value="3"/>
</dbReference>
<name>A0ABD2XF84_9HYME</name>
<evidence type="ECO:0000256" key="1">
    <source>
        <dbReference type="ARBA" id="ARBA00022737"/>
    </source>
</evidence>
<gene>
    <name evidence="4" type="ORF">TKK_003123</name>
</gene>
<dbReference type="Pfam" id="PF00023">
    <property type="entry name" value="Ank"/>
    <property type="match status" value="1"/>
</dbReference>
<reference evidence="4 5" key="1">
    <citation type="journal article" date="2024" name="bioRxiv">
        <title>A reference genome for Trichogramma kaykai: A tiny desert-dwelling parasitoid wasp with competing sex-ratio distorters.</title>
        <authorList>
            <person name="Culotta J."/>
            <person name="Lindsey A.R."/>
        </authorList>
    </citation>
    <scope>NUCLEOTIDE SEQUENCE [LARGE SCALE GENOMIC DNA]</scope>
    <source>
        <strain evidence="4 5">KSX58</strain>
    </source>
</reference>
<dbReference type="EMBL" id="JBJJXI010000026">
    <property type="protein sequence ID" value="KAL3404136.1"/>
    <property type="molecule type" value="Genomic_DNA"/>
</dbReference>
<comment type="caution">
    <text evidence="4">The sequence shown here is derived from an EMBL/GenBank/DDBJ whole genome shotgun (WGS) entry which is preliminary data.</text>
</comment>
<evidence type="ECO:0000256" key="3">
    <source>
        <dbReference type="PROSITE-ProRule" id="PRU00023"/>
    </source>
</evidence>
<keyword evidence="1" id="KW-0677">Repeat</keyword>
<feature type="repeat" description="ANK" evidence="3">
    <location>
        <begin position="228"/>
        <end position="263"/>
    </location>
</feature>
<feature type="repeat" description="ANK" evidence="3">
    <location>
        <begin position="151"/>
        <end position="184"/>
    </location>
</feature>
<evidence type="ECO:0000256" key="2">
    <source>
        <dbReference type="ARBA" id="ARBA00023043"/>
    </source>
</evidence>
<organism evidence="4 5">
    <name type="scientific">Trichogramma kaykai</name>
    <dbReference type="NCBI Taxonomy" id="54128"/>
    <lineage>
        <taxon>Eukaryota</taxon>
        <taxon>Metazoa</taxon>
        <taxon>Ecdysozoa</taxon>
        <taxon>Arthropoda</taxon>
        <taxon>Hexapoda</taxon>
        <taxon>Insecta</taxon>
        <taxon>Pterygota</taxon>
        <taxon>Neoptera</taxon>
        <taxon>Endopterygota</taxon>
        <taxon>Hymenoptera</taxon>
        <taxon>Apocrita</taxon>
        <taxon>Proctotrupomorpha</taxon>
        <taxon>Chalcidoidea</taxon>
        <taxon>Trichogrammatidae</taxon>
        <taxon>Trichogramma</taxon>
    </lineage>
</organism>
<accession>A0ABD2XF84</accession>
<feature type="repeat" description="ANK" evidence="3">
    <location>
        <begin position="305"/>
        <end position="333"/>
    </location>
</feature>
<dbReference type="AlphaFoldDB" id="A0ABD2XF84"/>
<dbReference type="InterPro" id="IPR002110">
    <property type="entry name" value="Ankyrin_rpt"/>
</dbReference>
<dbReference type="PANTHER" id="PTHR24180:SF57">
    <property type="entry name" value="ANKYRIN REPEAT DOMAIN-CONTAINING PROTEIN 39"/>
    <property type="match status" value="1"/>
</dbReference>
<evidence type="ECO:0000313" key="5">
    <source>
        <dbReference type="Proteomes" id="UP001627154"/>
    </source>
</evidence>
<dbReference type="Gene3D" id="1.25.40.20">
    <property type="entry name" value="Ankyrin repeat-containing domain"/>
    <property type="match status" value="2"/>
</dbReference>
<dbReference type="PROSITE" id="PS50088">
    <property type="entry name" value="ANK_REPEAT"/>
    <property type="match status" value="3"/>
</dbReference>
<dbReference type="Proteomes" id="UP001627154">
    <property type="component" value="Unassembled WGS sequence"/>
</dbReference>
<sequence>MTQELLRRLDTLNYYLRTFEHPPNIRNFFQKEEIELLLSYSITRSYNCDERFSGLTITNILIRAGYKDEPDVYEDGMPSPRRTTPIHRALLTDSNYHTVSDLFKIYDRFDVNYTDESGLTHFHMACKFNCYEAVKKFLEFGHDPNLLVPETGDSPLHLAIQYCKKYDVVKLLLRCGANPNLANNDGSTPLHYFYQHGYNVYNDTLIKMFFEICDEKQQSVQVDAQDKFGNTPLHLALQFFYIKTKEMAELLLRRGANPNSTNAEGSTPLHIIARYRFDKDDLVNILFEISKEKHQLVQVDARDEKGRTPLQWAVAHFYPNVVGTLLDHGADISSFVFPDESYFACSQFGKKFGLWARDSLHRNLTHTCNLLAVVEHLEKRGYELYRSDALMIMKELSDHRLFEISSDLFEHRFDDEEFEKAKNIMMRPDLSLYDLIKLRPETGGKIVTHSNYLEFGCSEKLDRLSIRIKEACLVHIFEKLWRRVFLSWALEPFIELTHCRLPIHCCEMIIEPLKNEDLYNICLAAEIQRS</sequence>
<protein>
    <submittedName>
        <fullName evidence="4">Uncharacterized protein</fullName>
    </submittedName>
</protein>
<dbReference type="InterPro" id="IPR036770">
    <property type="entry name" value="Ankyrin_rpt-contain_sf"/>
</dbReference>
<dbReference type="SUPFAM" id="SSF48403">
    <property type="entry name" value="Ankyrin repeat"/>
    <property type="match status" value="1"/>
</dbReference>
<keyword evidence="5" id="KW-1185">Reference proteome</keyword>
<evidence type="ECO:0000313" key="4">
    <source>
        <dbReference type="EMBL" id="KAL3404136.1"/>
    </source>
</evidence>
<dbReference type="Pfam" id="PF12796">
    <property type="entry name" value="Ank_2"/>
    <property type="match status" value="1"/>
</dbReference>